<feature type="compositionally biased region" description="Basic and acidic residues" evidence="1">
    <location>
        <begin position="241"/>
        <end position="275"/>
    </location>
</feature>
<dbReference type="AlphaFoldDB" id="A0A6J6PUR6"/>
<accession>A0A6J6PUR6</accession>
<reference evidence="2" key="1">
    <citation type="submission" date="2020-05" db="EMBL/GenBank/DDBJ databases">
        <authorList>
            <person name="Chiriac C."/>
            <person name="Salcher M."/>
            <person name="Ghai R."/>
            <person name="Kavagutti S V."/>
        </authorList>
    </citation>
    <scope>NUCLEOTIDE SEQUENCE</scope>
</reference>
<dbReference type="EMBL" id="CAEZXV010000037">
    <property type="protein sequence ID" value="CAB4699564.1"/>
    <property type="molecule type" value="Genomic_DNA"/>
</dbReference>
<evidence type="ECO:0000256" key="1">
    <source>
        <dbReference type="SAM" id="MobiDB-lite"/>
    </source>
</evidence>
<gene>
    <name evidence="2" type="ORF">UFOPK2598_00519</name>
</gene>
<feature type="region of interest" description="Disordered" evidence="1">
    <location>
        <begin position="1"/>
        <end position="73"/>
    </location>
</feature>
<feature type="compositionally biased region" description="Basic residues" evidence="1">
    <location>
        <begin position="199"/>
        <end position="214"/>
    </location>
</feature>
<feature type="compositionally biased region" description="Basic and acidic residues" evidence="1">
    <location>
        <begin position="62"/>
        <end position="73"/>
    </location>
</feature>
<organism evidence="2">
    <name type="scientific">freshwater metagenome</name>
    <dbReference type="NCBI Taxonomy" id="449393"/>
    <lineage>
        <taxon>unclassified sequences</taxon>
        <taxon>metagenomes</taxon>
        <taxon>ecological metagenomes</taxon>
    </lineage>
</organism>
<feature type="region of interest" description="Disordered" evidence="1">
    <location>
        <begin position="178"/>
        <end position="275"/>
    </location>
</feature>
<name>A0A6J6PUR6_9ZZZZ</name>
<feature type="compositionally biased region" description="Basic residues" evidence="1">
    <location>
        <begin position="226"/>
        <end position="240"/>
    </location>
</feature>
<feature type="compositionally biased region" description="Basic residues" evidence="1">
    <location>
        <begin position="1"/>
        <end position="10"/>
    </location>
</feature>
<protein>
    <submittedName>
        <fullName evidence="2">Unannotated protein</fullName>
    </submittedName>
</protein>
<sequence>MPRRLRRRASRSSPAPALCEEQGGYPRRQPDRRHAHLEGSEPASRAPGSARVEPCGFRGRRLRGDRPQCDAGREPARIASGLFCERLRVHLRRATAEDAGGTRNPAKLRRGDDLHAGRYRLLVDAADQPGAASDPARKAALADGQRRHWLRYPARRHREPRSFHGAYRRRHHCRQLHADRHDRRADQDSDHERAVRAQGRLHRRRRSRCGARARGRGERRPLNGARGRRTARLRACRPRAQRREVPCDHRLDPPDDEQERDRGRRLSPAQDRHAR</sequence>
<proteinExistence type="predicted"/>
<feature type="compositionally biased region" description="Basic and acidic residues" evidence="1">
    <location>
        <begin position="178"/>
        <end position="195"/>
    </location>
</feature>
<evidence type="ECO:0000313" key="2">
    <source>
        <dbReference type="EMBL" id="CAB4699564.1"/>
    </source>
</evidence>